<accession>A0ABN7VAL8</accession>
<sequence>MWYKYLEEYLMIDSSSRKIDPKYQTALPNNLASRLVLDRLQTDKRLREVIYFKTRNSSIELEKVLKKGECCVLNTLKDSQSCIGHFSKHAIIRTIPLSEKLREKDQLCLPFSIFENACRENESTDHLRWKKS</sequence>
<dbReference type="Proteomes" id="UP000789901">
    <property type="component" value="Unassembled WGS sequence"/>
</dbReference>
<proteinExistence type="predicted"/>
<dbReference type="EMBL" id="CAJVQB010011250">
    <property type="protein sequence ID" value="CAG8746341.1"/>
    <property type="molecule type" value="Genomic_DNA"/>
</dbReference>
<name>A0ABN7VAL8_GIGMA</name>
<evidence type="ECO:0000313" key="2">
    <source>
        <dbReference type="Proteomes" id="UP000789901"/>
    </source>
</evidence>
<organism evidence="1 2">
    <name type="scientific">Gigaspora margarita</name>
    <dbReference type="NCBI Taxonomy" id="4874"/>
    <lineage>
        <taxon>Eukaryota</taxon>
        <taxon>Fungi</taxon>
        <taxon>Fungi incertae sedis</taxon>
        <taxon>Mucoromycota</taxon>
        <taxon>Glomeromycotina</taxon>
        <taxon>Glomeromycetes</taxon>
        <taxon>Diversisporales</taxon>
        <taxon>Gigasporaceae</taxon>
        <taxon>Gigaspora</taxon>
    </lineage>
</organism>
<comment type="caution">
    <text evidence="1">The sequence shown here is derived from an EMBL/GenBank/DDBJ whole genome shotgun (WGS) entry which is preliminary data.</text>
</comment>
<protein>
    <submittedName>
        <fullName evidence="1">3607_t:CDS:1</fullName>
    </submittedName>
</protein>
<evidence type="ECO:0000313" key="1">
    <source>
        <dbReference type="EMBL" id="CAG8746341.1"/>
    </source>
</evidence>
<gene>
    <name evidence="1" type="ORF">GMARGA_LOCUS15919</name>
</gene>
<keyword evidence="2" id="KW-1185">Reference proteome</keyword>
<reference evidence="1 2" key="1">
    <citation type="submission" date="2021-06" db="EMBL/GenBank/DDBJ databases">
        <authorList>
            <person name="Kallberg Y."/>
            <person name="Tangrot J."/>
            <person name="Rosling A."/>
        </authorList>
    </citation>
    <scope>NUCLEOTIDE SEQUENCE [LARGE SCALE GENOMIC DNA]</scope>
    <source>
        <strain evidence="1 2">120-4 pot B 10/14</strain>
    </source>
</reference>